<dbReference type="AlphaFoldDB" id="A0A5P1E8V4"/>
<evidence type="ECO:0000313" key="2">
    <source>
        <dbReference type="EMBL" id="ONK62288.1"/>
    </source>
</evidence>
<organism evidence="2 3">
    <name type="scientific">Asparagus officinalis</name>
    <name type="common">Garden asparagus</name>
    <dbReference type="NCBI Taxonomy" id="4686"/>
    <lineage>
        <taxon>Eukaryota</taxon>
        <taxon>Viridiplantae</taxon>
        <taxon>Streptophyta</taxon>
        <taxon>Embryophyta</taxon>
        <taxon>Tracheophyta</taxon>
        <taxon>Spermatophyta</taxon>
        <taxon>Magnoliopsida</taxon>
        <taxon>Liliopsida</taxon>
        <taxon>Asparagales</taxon>
        <taxon>Asparagaceae</taxon>
        <taxon>Asparagoideae</taxon>
        <taxon>Asparagus</taxon>
    </lineage>
</organism>
<evidence type="ECO:0000313" key="3">
    <source>
        <dbReference type="Proteomes" id="UP000243459"/>
    </source>
</evidence>
<dbReference type="PANTHER" id="PTHR31245:SF16">
    <property type="entry name" value="UDP-GLUCOSE 6-DEHYDROGENASE"/>
    <property type="match status" value="1"/>
</dbReference>
<name>A0A5P1E8V4_ASPOF</name>
<accession>A0A5P1E8V4</accession>
<proteinExistence type="predicted"/>
<dbReference type="EMBL" id="CM007387">
    <property type="protein sequence ID" value="ONK62288.1"/>
    <property type="molecule type" value="Genomic_DNA"/>
</dbReference>
<protein>
    <submittedName>
        <fullName evidence="2">Uncharacterized protein</fullName>
    </submittedName>
</protein>
<keyword evidence="1" id="KW-0175">Coiled coil</keyword>
<keyword evidence="3" id="KW-1185">Reference proteome</keyword>
<dbReference type="PANTHER" id="PTHR31245">
    <property type="entry name" value="UBIQUITIN SYSTEM COMPONENT CUE PROTEIN"/>
    <property type="match status" value="1"/>
</dbReference>
<gene>
    <name evidence="2" type="ORF">A4U43_C07F2360</name>
</gene>
<reference evidence="3" key="1">
    <citation type="journal article" date="2017" name="Nat. Commun.">
        <title>The asparagus genome sheds light on the origin and evolution of a young Y chromosome.</title>
        <authorList>
            <person name="Harkess A."/>
            <person name="Zhou J."/>
            <person name="Xu C."/>
            <person name="Bowers J.E."/>
            <person name="Van der Hulst R."/>
            <person name="Ayyampalayam S."/>
            <person name="Mercati F."/>
            <person name="Riccardi P."/>
            <person name="McKain M.R."/>
            <person name="Kakrana A."/>
            <person name="Tang H."/>
            <person name="Ray J."/>
            <person name="Groenendijk J."/>
            <person name="Arikit S."/>
            <person name="Mathioni S.M."/>
            <person name="Nakano M."/>
            <person name="Shan H."/>
            <person name="Telgmann-Rauber A."/>
            <person name="Kanno A."/>
            <person name="Yue Z."/>
            <person name="Chen H."/>
            <person name="Li W."/>
            <person name="Chen Y."/>
            <person name="Xu X."/>
            <person name="Zhang Y."/>
            <person name="Luo S."/>
            <person name="Chen H."/>
            <person name="Gao J."/>
            <person name="Mao Z."/>
            <person name="Pires J.C."/>
            <person name="Luo M."/>
            <person name="Kudrna D."/>
            <person name="Wing R.A."/>
            <person name="Meyers B.C."/>
            <person name="Yi K."/>
            <person name="Kong H."/>
            <person name="Lavrijsen P."/>
            <person name="Sunseri F."/>
            <person name="Falavigna A."/>
            <person name="Ye Y."/>
            <person name="Leebens-Mack J.H."/>
            <person name="Chen G."/>
        </authorList>
    </citation>
    <scope>NUCLEOTIDE SEQUENCE [LARGE SCALE GENOMIC DNA]</scope>
    <source>
        <strain evidence="3">cv. DH0086</strain>
    </source>
</reference>
<evidence type="ECO:0000256" key="1">
    <source>
        <dbReference type="SAM" id="Coils"/>
    </source>
</evidence>
<feature type="coiled-coil region" evidence="1">
    <location>
        <begin position="187"/>
        <end position="252"/>
    </location>
</feature>
<dbReference type="Gramene" id="ONK62288">
    <property type="protein sequence ID" value="ONK62288"/>
    <property type="gene ID" value="A4U43_C07F2360"/>
</dbReference>
<dbReference type="Proteomes" id="UP000243459">
    <property type="component" value="Chromosome 7"/>
</dbReference>
<sequence length="278" mass="31171">MSAGICGKRLGLEEIFGSPSSATPPKKIRFCGSPIRPVDLGFGSDDSVSISSSELFPRMGFERLASFWRGRCLLFEVVETVLKTHDHIIDDAIKSLHALCLGDDSARNESAILSSLIQSNDTTAEDGINAQVSDQNDGLTEPGVPQNVSWIDYFVQEMKSALNWNDVRNRTINALEAFHKSAIDQFATSKEQEIASLKEQLQCLSRENDILKKAVSLQHQKNLENEEKLKEVQELKHIISQCQEQIRTLEMNNYSLQVHLRRAQESSSIPGRFHPDVF</sequence>
<dbReference type="OMA" id="CLSREND"/>